<dbReference type="PANTHER" id="PTHR45801:SF5">
    <property type="entry name" value="OS05G0286100 PROTEIN"/>
    <property type="match status" value="1"/>
</dbReference>
<keyword evidence="12" id="KW-1185">Reference proteome</keyword>
<evidence type="ECO:0000256" key="4">
    <source>
        <dbReference type="ARBA" id="ARBA00022833"/>
    </source>
</evidence>
<evidence type="ECO:0000256" key="9">
    <source>
        <dbReference type="SAM" id="MobiDB-lite"/>
    </source>
</evidence>
<protein>
    <submittedName>
        <fullName evidence="11">EARS</fullName>
    </submittedName>
</protein>
<evidence type="ECO:0000256" key="1">
    <source>
        <dbReference type="ARBA" id="ARBA00004123"/>
    </source>
</evidence>
<dbReference type="GO" id="GO:0005634">
    <property type="term" value="C:nucleus"/>
    <property type="evidence" value="ECO:0007669"/>
    <property type="project" value="UniProtKB-SubCell"/>
</dbReference>
<dbReference type="InterPro" id="IPR036236">
    <property type="entry name" value="Znf_C2H2_sf"/>
</dbReference>
<evidence type="ECO:0000313" key="12">
    <source>
        <dbReference type="Proteomes" id="UP001165190"/>
    </source>
</evidence>
<evidence type="ECO:0000256" key="2">
    <source>
        <dbReference type="ARBA" id="ARBA00022723"/>
    </source>
</evidence>
<keyword evidence="5" id="KW-0805">Transcription regulation</keyword>
<dbReference type="SMART" id="SM00355">
    <property type="entry name" value="ZnF_C2H2"/>
    <property type="match status" value="1"/>
</dbReference>
<dbReference type="GO" id="GO:0008270">
    <property type="term" value="F:zinc ion binding"/>
    <property type="evidence" value="ECO:0007669"/>
    <property type="project" value="UniProtKB-KW"/>
</dbReference>
<evidence type="ECO:0000313" key="11">
    <source>
        <dbReference type="EMBL" id="GMI80754.1"/>
    </source>
</evidence>
<keyword evidence="2" id="KW-0479">Metal-binding</keyword>
<dbReference type="OrthoDB" id="1708403at2759"/>
<name>A0A9W7HNP4_HIBTR</name>
<sequence>MKCLSDSSWEERVFAEDAARCLSLRECMWPPRSYSCSFCDREFRSAQALGGHMNVHRRDRARIKQSLDEELKVQSVGSDSTAKRPFGDMFSGSDEDDDHVETKLSVGLSSVLFRNRSTVSCNKRPKVLQWQVLELKPANSMGDLDLELRLGVL</sequence>
<dbReference type="EMBL" id="BSYR01000017">
    <property type="protein sequence ID" value="GMI80754.1"/>
    <property type="molecule type" value="Genomic_DNA"/>
</dbReference>
<evidence type="ECO:0000256" key="3">
    <source>
        <dbReference type="ARBA" id="ARBA00022771"/>
    </source>
</evidence>
<dbReference type="PROSITE" id="PS50157">
    <property type="entry name" value="ZINC_FINGER_C2H2_2"/>
    <property type="match status" value="1"/>
</dbReference>
<keyword evidence="6" id="KW-0804">Transcription</keyword>
<organism evidence="11 12">
    <name type="scientific">Hibiscus trionum</name>
    <name type="common">Flower of an hour</name>
    <dbReference type="NCBI Taxonomy" id="183268"/>
    <lineage>
        <taxon>Eukaryota</taxon>
        <taxon>Viridiplantae</taxon>
        <taxon>Streptophyta</taxon>
        <taxon>Embryophyta</taxon>
        <taxon>Tracheophyta</taxon>
        <taxon>Spermatophyta</taxon>
        <taxon>Magnoliopsida</taxon>
        <taxon>eudicotyledons</taxon>
        <taxon>Gunneridae</taxon>
        <taxon>Pentapetalae</taxon>
        <taxon>rosids</taxon>
        <taxon>malvids</taxon>
        <taxon>Malvales</taxon>
        <taxon>Malvaceae</taxon>
        <taxon>Malvoideae</taxon>
        <taxon>Hibiscus</taxon>
    </lineage>
</organism>
<reference evidence="11" key="1">
    <citation type="submission" date="2023-05" db="EMBL/GenBank/DDBJ databases">
        <title>Genome and transcriptome analyses reveal genes involved in the formation of fine ridges on petal epidermal cells in Hibiscus trionum.</title>
        <authorList>
            <person name="Koshimizu S."/>
            <person name="Masuda S."/>
            <person name="Ishii T."/>
            <person name="Shirasu K."/>
            <person name="Hoshino A."/>
            <person name="Arita M."/>
        </authorList>
    </citation>
    <scope>NUCLEOTIDE SEQUENCE</scope>
    <source>
        <strain evidence="11">Hamamatsu line</strain>
    </source>
</reference>
<dbReference type="AlphaFoldDB" id="A0A9W7HNP4"/>
<dbReference type="Proteomes" id="UP001165190">
    <property type="component" value="Unassembled WGS sequence"/>
</dbReference>
<dbReference type="PANTHER" id="PTHR45801">
    <property type="entry name" value="OS07G0101800 PROTEIN"/>
    <property type="match status" value="1"/>
</dbReference>
<dbReference type="PROSITE" id="PS00028">
    <property type="entry name" value="ZINC_FINGER_C2H2_1"/>
    <property type="match status" value="1"/>
</dbReference>
<gene>
    <name evidence="11" type="ORF">HRI_001744700</name>
</gene>
<keyword evidence="7" id="KW-0539">Nucleus</keyword>
<keyword evidence="3 8" id="KW-0863">Zinc-finger</keyword>
<feature type="region of interest" description="Disordered" evidence="9">
    <location>
        <begin position="70"/>
        <end position="98"/>
    </location>
</feature>
<dbReference type="SUPFAM" id="SSF57667">
    <property type="entry name" value="beta-beta-alpha zinc fingers"/>
    <property type="match status" value="1"/>
</dbReference>
<evidence type="ECO:0000256" key="5">
    <source>
        <dbReference type="ARBA" id="ARBA00023015"/>
    </source>
</evidence>
<evidence type="ECO:0000256" key="6">
    <source>
        <dbReference type="ARBA" id="ARBA00023163"/>
    </source>
</evidence>
<evidence type="ECO:0000259" key="10">
    <source>
        <dbReference type="PROSITE" id="PS50157"/>
    </source>
</evidence>
<dbReference type="InterPro" id="IPR052426">
    <property type="entry name" value="Plant_dev_regulator"/>
</dbReference>
<evidence type="ECO:0000256" key="8">
    <source>
        <dbReference type="PROSITE-ProRule" id="PRU00042"/>
    </source>
</evidence>
<dbReference type="Pfam" id="PF13912">
    <property type="entry name" value="zf-C2H2_6"/>
    <property type="match status" value="1"/>
</dbReference>
<accession>A0A9W7HNP4</accession>
<comment type="caution">
    <text evidence="11">The sequence shown here is derived from an EMBL/GenBank/DDBJ whole genome shotgun (WGS) entry which is preliminary data.</text>
</comment>
<feature type="domain" description="C2H2-type" evidence="10">
    <location>
        <begin position="34"/>
        <end position="61"/>
    </location>
</feature>
<dbReference type="InterPro" id="IPR013087">
    <property type="entry name" value="Znf_C2H2_type"/>
</dbReference>
<proteinExistence type="predicted"/>
<dbReference type="Gene3D" id="3.30.160.60">
    <property type="entry name" value="Classic Zinc Finger"/>
    <property type="match status" value="1"/>
</dbReference>
<evidence type="ECO:0000256" key="7">
    <source>
        <dbReference type="ARBA" id="ARBA00023242"/>
    </source>
</evidence>
<comment type="subcellular location">
    <subcellularLocation>
        <location evidence="1">Nucleus</location>
    </subcellularLocation>
</comment>
<keyword evidence="4" id="KW-0862">Zinc</keyword>